<dbReference type="InterPro" id="IPR013655">
    <property type="entry name" value="PAS_fold_3"/>
</dbReference>
<keyword evidence="1" id="KW-0812">Transmembrane</keyword>
<dbReference type="RefSeq" id="WP_262096611.1">
    <property type="nucleotide sequence ID" value="NZ_JAOEGN010000012.1"/>
</dbReference>
<reference evidence="4" key="1">
    <citation type="submission" date="2023-07" db="EMBL/GenBank/DDBJ databases">
        <title>Novel Mycoplasma species identified in domestic and wild animals.</title>
        <authorList>
            <person name="Volokhov D.V."/>
            <person name="Furtak V.A."/>
            <person name="Zagorodnyaya T.A."/>
        </authorList>
    </citation>
    <scope>NUCLEOTIDE SEQUENCE [LARGE SCALE GENOMIC DNA]</scope>
    <source>
        <strain evidence="4">92-19</strain>
    </source>
</reference>
<dbReference type="SUPFAM" id="SSF55073">
    <property type="entry name" value="Nucleotide cyclase"/>
    <property type="match status" value="1"/>
</dbReference>
<evidence type="ECO:0000259" key="2">
    <source>
        <dbReference type="PROSITE" id="PS50887"/>
    </source>
</evidence>
<dbReference type="Pfam" id="PF00990">
    <property type="entry name" value="GGDEF"/>
    <property type="match status" value="1"/>
</dbReference>
<organism evidence="3 4">
    <name type="scientific">Paracholeplasma vituli</name>
    <dbReference type="NCBI Taxonomy" id="69473"/>
    <lineage>
        <taxon>Bacteria</taxon>
        <taxon>Bacillati</taxon>
        <taxon>Mycoplasmatota</taxon>
        <taxon>Mollicutes</taxon>
        <taxon>Acholeplasmatales</taxon>
        <taxon>Acholeplasmataceae</taxon>
        <taxon>Paracholeplasma</taxon>
    </lineage>
</organism>
<keyword evidence="4" id="KW-1185">Reference proteome</keyword>
<feature type="transmembrane region" description="Helical" evidence="1">
    <location>
        <begin position="32"/>
        <end position="51"/>
    </location>
</feature>
<evidence type="ECO:0000256" key="1">
    <source>
        <dbReference type="SAM" id="Phobius"/>
    </source>
</evidence>
<feature type="transmembrane region" description="Helical" evidence="1">
    <location>
        <begin position="63"/>
        <end position="83"/>
    </location>
</feature>
<dbReference type="InterPro" id="IPR052155">
    <property type="entry name" value="Biofilm_reg_signaling"/>
</dbReference>
<evidence type="ECO:0000313" key="4">
    <source>
        <dbReference type="Proteomes" id="UP001209076"/>
    </source>
</evidence>
<dbReference type="InterPro" id="IPR000160">
    <property type="entry name" value="GGDEF_dom"/>
</dbReference>
<gene>
    <name evidence="3" type="ORF">N7603_06530</name>
</gene>
<dbReference type="InterPro" id="IPR043128">
    <property type="entry name" value="Rev_trsase/Diguanyl_cyclase"/>
</dbReference>
<feature type="transmembrane region" description="Helical" evidence="1">
    <location>
        <begin position="6"/>
        <end position="25"/>
    </location>
</feature>
<dbReference type="NCBIfam" id="TIGR00229">
    <property type="entry name" value="sensory_box"/>
    <property type="match status" value="1"/>
</dbReference>
<dbReference type="InterPro" id="IPR000014">
    <property type="entry name" value="PAS"/>
</dbReference>
<dbReference type="Gene3D" id="3.30.450.20">
    <property type="entry name" value="PAS domain"/>
    <property type="match status" value="2"/>
</dbReference>
<dbReference type="PROSITE" id="PS50887">
    <property type="entry name" value="GGDEF"/>
    <property type="match status" value="1"/>
</dbReference>
<dbReference type="SMART" id="SM00267">
    <property type="entry name" value="GGDEF"/>
    <property type="match status" value="1"/>
</dbReference>
<dbReference type="Pfam" id="PF08447">
    <property type="entry name" value="PAS_3"/>
    <property type="match status" value="1"/>
</dbReference>
<evidence type="ECO:0000313" key="3">
    <source>
        <dbReference type="EMBL" id="MCU0105311.1"/>
    </source>
</evidence>
<accession>A0ABT2PWG9</accession>
<protein>
    <submittedName>
        <fullName evidence="3">PAS domain S-box protein</fullName>
    </submittedName>
</protein>
<comment type="caution">
    <text evidence="3">The sequence shown here is derived from an EMBL/GenBank/DDBJ whole genome shotgun (WGS) entry which is preliminary data.</text>
</comment>
<keyword evidence="1" id="KW-0472">Membrane</keyword>
<dbReference type="PANTHER" id="PTHR44757:SF2">
    <property type="entry name" value="BIOFILM ARCHITECTURE MAINTENANCE PROTEIN MBAA"/>
    <property type="match status" value="1"/>
</dbReference>
<dbReference type="Pfam" id="PF13426">
    <property type="entry name" value="PAS_9"/>
    <property type="match status" value="1"/>
</dbReference>
<dbReference type="CDD" id="cd00130">
    <property type="entry name" value="PAS"/>
    <property type="match status" value="1"/>
</dbReference>
<keyword evidence="1" id="KW-1133">Transmembrane helix</keyword>
<feature type="domain" description="GGDEF" evidence="2">
    <location>
        <begin position="386"/>
        <end position="521"/>
    </location>
</feature>
<dbReference type="InterPro" id="IPR035965">
    <property type="entry name" value="PAS-like_dom_sf"/>
</dbReference>
<dbReference type="Proteomes" id="UP001209076">
    <property type="component" value="Unassembled WGS sequence"/>
</dbReference>
<dbReference type="PANTHER" id="PTHR44757">
    <property type="entry name" value="DIGUANYLATE CYCLASE DGCP"/>
    <property type="match status" value="1"/>
</dbReference>
<dbReference type="Gene3D" id="3.30.70.270">
    <property type="match status" value="1"/>
</dbReference>
<dbReference type="EMBL" id="JAOEGN010000012">
    <property type="protein sequence ID" value="MCU0105311.1"/>
    <property type="molecule type" value="Genomic_DNA"/>
</dbReference>
<dbReference type="InterPro" id="IPR029787">
    <property type="entry name" value="Nucleotide_cyclase"/>
</dbReference>
<dbReference type="SUPFAM" id="SSF55785">
    <property type="entry name" value="PYP-like sensor domain (PAS domain)"/>
    <property type="match status" value="2"/>
</dbReference>
<proteinExistence type="predicted"/>
<sequence>MSFYPLFPGILALFSWIFVILIGIMNDKPYRFSQVGLIFITLLYIPTALFYQTYIEGTLLETIYYYVLMLTVTLFIVTAFMVFKKVLFTKNHYHLFIKSIKATKWNAYYVVDHKGRIQEMSDSLCEEFGFTVEQIKDKSFFDIVNRSIRITSFDGVETNNRAMETYYEDYQKIVKPKTSEEHEMLFQNYQGKPVLLHTVEQPIFILGKYRGRINIGERRSDFDLLSIEKELKAAEQSVESMRLKFIATLELSEEGLFYIDLDERYIWGNDRFVEMTGIPSNTIDLDDYRKLIKEEDLQTYLGVISGLTSRKQTYKTTYRLLKQGYYIWVKEAGKRIFEDKSSNIIMGSFNVVQTSGYQKINVSEIDGLLGQPELLLHLDQLVESKKHFQLALIELSSVPKINDMYGREIGNMLMGEYIKKLKGSFMSESSQIFRLSGLVFAITLIDPRKMDLLRQGIQANQTYMNLQMNYGSIQTELEVMIGVSRSHSDGSSGKEIYQHAKDALMVARNPQYQSNACYYHEIHG</sequence>
<name>A0ABT2PWG9_9MOLU</name>